<organism evidence="1">
    <name type="scientific">Bartonella ancashensis</name>
    <dbReference type="NCBI Taxonomy" id="1318743"/>
    <lineage>
        <taxon>Bacteria</taxon>
        <taxon>Pseudomonadati</taxon>
        <taxon>Pseudomonadota</taxon>
        <taxon>Alphaproteobacteria</taxon>
        <taxon>Hyphomicrobiales</taxon>
        <taxon>Bartonellaceae</taxon>
        <taxon>Bartonella</taxon>
    </lineage>
</organism>
<dbReference type="EMBL" id="KY583505">
    <property type="protein sequence ID" value="ARE31033.1"/>
    <property type="molecule type" value="Genomic_DNA"/>
</dbReference>
<accession>A0A1V0PNF3</accession>
<name>A0A1V0PNF3_9HYPH</name>
<reference evidence="1" key="1">
    <citation type="journal article" date="2017" name="Genome Biol. Evol.">
        <title>Evolutionary Dynamics of Pathoadaptation Revealed by Three Independent Acquisitions of the VirB/D4 Type IV Secretion System in Bartonella.</title>
        <authorList>
            <person name="Harms A."/>
            <person name="Segers F.H."/>
            <person name="Quebatte M."/>
            <person name="Mistl C."/>
            <person name="Manfredi P."/>
            <person name="Korner J."/>
            <person name="Chomel B.B."/>
            <person name="Kosoy M."/>
            <person name="Maruyama S."/>
            <person name="Engel P."/>
            <person name="Dehio C."/>
        </authorList>
    </citation>
    <scope>NUCLEOTIDE SEQUENCE</scope>
    <source>
        <strain evidence="1">20.00 CHDE618</strain>
    </source>
</reference>
<evidence type="ECO:0000313" key="1">
    <source>
        <dbReference type="EMBL" id="ARE31033.1"/>
    </source>
</evidence>
<protein>
    <submittedName>
        <fullName evidence="1">Bep216</fullName>
    </submittedName>
</protein>
<proteinExistence type="predicted"/>
<dbReference type="NCBIfam" id="NF033856">
    <property type="entry name" value="T4SS_effec_BID"/>
    <property type="match status" value="1"/>
</dbReference>
<dbReference type="RefSeq" id="WP_053943709.1">
    <property type="nucleotide sequence ID" value="NZ_CP180576.1"/>
</dbReference>
<dbReference type="AlphaFoldDB" id="A0A1V0PNF3"/>
<sequence>MARHKNFGVFVLKSPRKVLIPSIQSSPLAARRLYYMIAEDYRVKTSISEIQQLSKIVYDNPTAVSEKIGEQNGDVAFLKNFSKKFNKNPKFVANFAGSCYFFMKDQRRKDAEKCLPFLKKKIEQHARIVEHIREQIIQKQEQEKERVKRPVEVPDRDLKNLISLSQKKQMERLSKSSRLRLELRDYMGEINQRLSFSERQAIARGDHEYISKSFGVSPKQAKKIVKIVTLTKEAHRRSQDVTINLAKQAILNSRKFQTNEPMNENIIIHHI</sequence>
<gene>
    <name evidence="1" type="primary">bep216</name>
</gene>